<name>A0A371J9B7_9FIRM</name>
<feature type="transmembrane region" description="Helical" evidence="6">
    <location>
        <begin position="156"/>
        <end position="176"/>
    </location>
</feature>
<feature type="transmembrane region" description="Helical" evidence="6">
    <location>
        <begin position="205"/>
        <end position="224"/>
    </location>
</feature>
<evidence type="ECO:0000256" key="6">
    <source>
        <dbReference type="SAM" id="Phobius"/>
    </source>
</evidence>
<gene>
    <name evidence="8" type="ORF">CG710_018490</name>
</gene>
<evidence type="ECO:0000256" key="3">
    <source>
        <dbReference type="ARBA" id="ARBA00022692"/>
    </source>
</evidence>
<organism evidence="8 9">
    <name type="scientific">Lachnotalea glycerini</name>
    <dbReference type="NCBI Taxonomy" id="1763509"/>
    <lineage>
        <taxon>Bacteria</taxon>
        <taxon>Bacillati</taxon>
        <taxon>Bacillota</taxon>
        <taxon>Clostridia</taxon>
        <taxon>Lachnospirales</taxon>
        <taxon>Lachnospiraceae</taxon>
        <taxon>Lachnotalea</taxon>
    </lineage>
</organism>
<keyword evidence="2" id="KW-1003">Cell membrane</keyword>
<reference evidence="8 9" key="1">
    <citation type="journal article" date="2017" name="Genome Announc.">
        <title>Draft Genome Sequence of a Sporulating and Motile Strain of Lachnotalea glycerini Isolated from Water in Quebec City, Canada.</title>
        <authorList>
            <person name="Maheux A.F."/>
            <person name="Boudreau D.K."/>
            <person name="Berube E."/>
            <person name="Boissinot M."/>
            <person name="Raymond F."/>
            <person name="Brodeur S."/>
            <person name="Corbeil J."/>
            <person name="Isabel S."/>
            <person name="Omar R.F."/>
            <person name="Bergeron M.G."/>
        </authorList>
    </citation>
    <scope>NUCLEOTIDE SEQUENCE [LARGE SCALE GENOMIC DNA]</scope>
    <source>
        <strain evidence="8 9">CCRI-19302</strain>
    </source>
</reference>
<dbReference type="OrthoDB" id="1838031at2"/>
<dbReference type="Pfam" id="PF02687">
    <property type="entry name" value="FtsX"/>
    <property type="match status" value="1"/>
</dbReference>
<accession>A0A371J9B7</accession>
<dbReference type="GO" id="GO:0005886">
    <property type="term" value="C:plasma membrane"/>
    <property type="evidence" value="ECO:0007669"/>
    <property type="project" value="UniProtKB-SubCell"/>
</dbReference>
<keyword evidence="9" id="KW-1185">Reference proteome</keyword>
<keyword evidence="5 6" id="KW-0472">Membrane</keyword>
<protein>
    <submittedName>
        <fullName evidence="8">ABC transporter permease</fullName>
    </submittedName>
</protein>
<proteinExistence type="predicted"/>
<feature type="transmembrane region" description="Helical" evidence="6">
    <location>
        <begin position="622"/>
        <end position="642"/>
    </location>
</feature>
<evidence type="ECO:0000256" key="1">
    <source>
        <dbReference type="ARBA" id="ARBA00004651"/>
    </source>
</evidence>
<evidence type="ECO:0000259" key="7">
    <source>
        <dbReference type="Pfam" id="PF02687"/>
    </source>
</evidence>
<dbReference type="Proteomes" id="UP000216411">
    <property type="component" value="Unassembled WGS sequence"/>
</dbReference>
<keyword evidence="3 6" id="KW-0812">Transmembrane</keyword>
<feature type="transmembrane region" description="Helical" evidence="6">
    <location>
        <begin position="562"/>
        <end position="584"/>
    </location>
</feature>
<dbReference type="RefSeq" id="WP_094378306.1">
    <property type="nucleotide sequence ID" value="NZ_NOKA02000068.1"/>
</dbReference>
<comment type="subcellular location">
    <subcellularLocation>
        <location evidence="1">Cell membrane</location>
        <topology evidence="1">Multi-pass membrane protein</topology>
    </subcellularLocation>
</comment>
<feature type="transmembrane region" description="Helical" evidence="6">
    <location>
        <begin position="59"/>
        <end position="80"/>
    </location>
</feature>
<sequence length="689" mass="78403">MVLAMNLNSIQRKLMMKDFKNNVLFGLSVAFSIILFGSQGILQFSKTITIILMTGGSTYTITLGMYMISAVGLLCFIIYVNAIHFKMKTRQIGIFMALGVPCKDCSKMFQREFLAVYSISALLGLVLSIPFSWIVWKVLSKAIKTTTTSFSIGWKGIVFAVLYVIISYIMLLIINLRNIHNLDIITILKSETENELVKGNKGIRGICGVIMTIMGIIFFNISAIADNWFKLLMTPFLAIAILGMYYIAVYITFIGDVVKKVNIKRYYKSMLYYNLTKQKGKQYAIAIFVSSILIFVTIFGVCFNSASFFELAHEIKTVPYDFSVMSNFQTKDLNQEKLEELAQESEVKLNDIHQLDLIYLARKYEYKNGFKEWSSCYVTSQSDFEKLMNKTYEIADNNFIAFSNDNIGNVVLDTYLEGTNCFYNAVQQQDFKLNLQEKIASTDIMNSNGSIYEFIVLNDSQYKSLEQAVDEQHKLTYFLFNSNHKSDLHQKILDEILSECNNEMFVNIVNSVANDKLLEAGDKTIAGEKVLEYNSNKLYAARWWDMYPFARDSAMNVQFEIFSVYLIFVFYICIITIISAVIIISSKVISSLWQDAKSYEVASSIGMKGKSIYDLIGKQIRFIYFIPAIIGCLAAILMVNRFMVASSIQSLSIITWASVIYSIVLLVFQCVGYFVVKRIAGKSVAKYIE</sequence>
<dbReference type="InterPro" id="IPR003838">
    <property type="entry name" value="ABC3_permease_C"/>
</dbReference>
<evidence type="ECO:0000313" key="9">
    <source>
        <dbReference type="Proteomes" id="UP000216411"/>
    </source>
</evidence>
<comment type="caution">
    <text evidence="8">The sequence shown here is derived from an EMBL/GenBank/DDBJ whole genome shotgun (WGS) entry which is preliminary data.</text>
</comment>
<dbReference type="EMBL" id="NOKA02000068">
    <property type="protein sequence ID" value="RDY29313.1"/>
    <property type="molecule type" value="Genomic_DNA"/>
</dbReference>
<evidence type="ECO:0000313" key="8">
    <source>
        <dbReference type="EMBL" id="RDY29313.1"/>
    </source>
</evidence>
<feature type="domain" description="ABC3 transporter permease C-terminal" evidence="7">
    <location>
        <begin position="68"/>
        <end position="181"/>
    </location>
</feature>
<evidence type="ECO:0000256" key="2">
    <source>
        <dbReference type="ARBA" id="ARBA00022475"/>
    </source>
</evidence>
<dbReference type="PANTHER" id="PTHR46795">
    <property type="entry name" value="ABC TRANSPORTER PERMEASE-RELATED-RELATED"/>
    <property type="match status" value="1"/>
</dbReference>
<dbReference type="AlphaFoldDB" id="A0A371J9B7"/>
<feature type="transmembrane region" description="Helical" evidence="6">
    <location>
        <begin position="113"/>
        <end position="136"/>
    </location>
</feature>
<feature type="transmembrane region" description="Helical" evidence="6">
    <location>
        <begin position="236"/>
        <end position="258"/>
    </location>
</feature>
<dbReference type="InterPro" id="IPR052536">
    <property type="entry name" value="ABC-4_Integral_Memb_Prot"/>
</dbReference>
<feature type="transmembrane region" description="Helical" evidence="6">
    <location>
        <begin position="654"/>
        <end position="676"/>
    </location>
</feature>
<evidence type="ECO:0000256" key="5">
    <source>
        <dbReference type="ARBA" id="ARBA00023136"/>
    </source>
</evidence>
<dbReference type="PANTHER" id="PTHR46795:SF3">
    <property type="entry name" value="ABC TRANSPORTER PERMEASE"/>
    <property type="match status" value="1"/>
</dbReference>
<feature type="transmembrane region" description="Helical" evidence="6">
    <location>
        <begin position="283"/>
        <end position="309"/>
    </location>
</feature>
<evidence type="ECO:0000256" key="4">
    <source>
        <dbReference type="ARBA" id="ARBA00022989"/>
    </source>
</evidence>
<keyword evidence="4 6" id="KW-1133">Transmembrane helix</keyword>